<feature type="compositionally biased region" description="Polar residues" evidence="1">
    <location>
        <begin position="82"/>
        <end position="91"/>
    </location>
</feature>
<evidence type="ECO:0000256" key="1">
    <source>
        <dbReference type="SAM" id="MobiDB-lite"/>
    </source>
</evidence>
<dbReference type="EMBL" id="JAHYIQ010000001">
    <property type="protein sequence ID" value="KAK1137633.1"/>
    <property type="molecule type" value="Genomic_DNA"/>
</dbReference>
<feature type="compositionally biased region" description="Basic and acidic residues" evidence="1">
    <location>
        <begin position="422"/>
        <end position="444"/>
    </location>
</feature>
<keyword evidence="3" id="KW-1185">Reference proteome</keyword>
<feature type="compositionally biased region" description="Basic and acidic residues" evidence="1">
    <location>
        <begin position="127"/>
        <end position="138"/>
    </location>
</feature>
<feature type="compositionally biased region" description="Polar residues" evidence="1">
    <location>
        <begin position="362"/>
        <end position="376"/>
    </location>
</feature>
<feature type="compositionally biased region" description="Low complexity" evidence="1">
    <location>
        <begin position="170"/>
        <end position="187"/>
    </location>
</feature>
<reference evidence="2" key="1">
    <citation type="submission" date="2021-10" db="EMBL/GenBank/DDBJ databases">
        <title>Melipona bicolor Genome sequencing and assembly.</title>
        <authorList>
            <person name="Araujo N.S."/>
            <person name="Arias M.C."/>
        </authorList>
    </citation>
    <scope>NUCLEOTIDE SEQUENCE</scope>
    <source>
        <strain evidence="2">USP_2M_L1-L4_2017</strain>
        <tissue evidence="2">Whole body</tissue>
    </source>
</reference>
<proteinExistence type="predicted"/>
<name>A0AA40GH02_9HYME</name>
<feature type="compositionally biased region" description="Polar residues" evidence="1">
    <location>
        <begin position="564"/>
        <end position="573"/>
    </location>
</feature>
<feature type="compositionally biased region" description="Low complexity" evidence="1">
    <location>
        <begin position="56"/>
        <end position="65"/>
    </location>
</feature>
<accession>A0AA40GH02</accession>
<gene>
    <name evidence="2" type="ORF">K0M31_002131</name>
</gene>
<feature type="compositionally biased region" description="Low complexity" evidence="1">
    <location>
        <begin position="625"/>
        <end position="645"/>
    </location>
</feature>
<feature type="compositionally biased region" description="Basic and acidic residues" evidence="1">
    <location>
        <begin position="452"/>
        <end position="474"/>
    </location>
</feature>
<evidence type="ECO:0000313" key="3">
    <source>
        <dbReference type="Proteomes" id="UP001177670"/>
    </source>
</evidence>
<dbReference type="AlphaFoldDB" id="A0AA40GH02"/>
<sequence length="844" mass="93595">MRLTFVGYRYLEKKSLSTVSSSLGIESSWFYADDHKAANRGTLKYNSKSLEEATTASSASSLSRSRANRDRSAQSRRFSNIEGATQASTINSESSSSEPSIARTTGITERNGRSTAIEVADESSGTSDKKIEEVRKTEPAVNRRNGKRYFPENDEETRSKNSEQRVSVETSRGISRRTSNGRSNSSRVTERLDNKGPSVFMATTEPSRSRTGRKIQTTYSKKDLKTQISTSRRHSNKKFEDDFTTTSYRRGRSTTERIERSTRSGRSRANNTENDSVTRRGPDTLLSESESVRVDIPLVVNGNPVSSSVTNESAQRRSDTKESSRSGRTGSERSKNRGRSNDSEVAGSSRGSSGSRRGSSKFGDSTTTTEANEQVVSSRRSTISRDRSRSSETGKKNSVTESRSRSRGRNLENNVKSGSNDGPERDAKRKVAGERSSSERRSRVLDGVSRVVESRGQDSQDVRGKSRNRSRSDVVRPLTTDVTTTVAPETTVDVTTIDSEVTTIRPATPTTTSSSRSTSRPSPTSTSTTEASGRGRGRGRGGRKQKEDFFNYGLGFRGRKPSPEGSSNATQPRKTILWKNDTPINGNPGWTLRRRPGHFNNTANPSRTIVPSSRDQTNEVIPPNEESTSTEVATTTTESSTTSSSRRGFKKLQTIDESSTVAGTTAKSYRRGNKTFGNGKATAEREESDNYPPEFKARLTQLEQEWRIYGRRSRNNSMAFEPDDLETAASANVLTDESLIVNPLTLINGRGLRRVRVQTNHWHYAVACSLCNDAFAELLSRFWGVECKPVNHRFSSIIFRRKCLAVCVMSMSPAFQNLSYFRVPLPCQCQYASISTYIRMYVVH</sequence>
<feature type="compositionally biased region" description="Polar residues" evidence="1">
    <location>
        <begin position="303"/>
        <end position="313"/>
    </location>
</feature>
<feature type="compositionally biased region" description="Basic and acidic residues" evidence="1">
    <location>
        <begin position="383"/>
        <end position="395"/>
    </location>
</feature>
<feature type="region of interest" description="Disordered" evidence="1">
    <location>
        <begin position="669"/>
        <end position="690"/>
    </location>
</feature>
<feature type="compositionally biased region" description="Polar residues" evidence="1">
    <location>
        <begin position="411"/>
        <end position="420"/>
    </location>
</feature>
<feature type="compositionally biased region" description="Basic and acidic residues" evidence="1">
    <location>
        <begin position="314"/>
        <end position="342"/>
    </location>
</feature>
<feature type="compositionally biased region" description="Low complexity" evidence="1">
    <location>
        <begin position="347"/>
        <end position="357"/>
    </location>
</feature>
<organism evidence="2 3">
    <name type="scientific">Melipona bicolor</name>
    <dbReference type="NCBI Taxonomy" id="60889"/>
    <lineage>
        <taxon>Eukaryota</taxon>
        <taxon>Metazoa</taxon>
        <taxon>Ecdysozoa</taxon>
        <taxon>Arthropoda</taxon>
        <taxon>Hexapoda</taxon>
        <taxon>Insecta</taxon>
        <taxon>Pterygota</taxon>
        <taxon>Neoptera</taxon>
        <taxon>Endopterygota</taxon>
        <taxon>Hymenoptera</taxon>
        <taxon>Apocrita</taxon>
        <taxon>Aculeata</taxon>
        <taxon>Apoidea</taxon>
        <taxon>Anthophila</taxon>
        <taxon>Apidae</taxon>
        <taxon>Melipona</taxon>
    </lineage>
</organism>
<dbReference type="Proteomes" id="UP001177670">
    <property type="component" value="Unassembled WGS sequence"/>
</dbReference>
<feature type="compositionally biased region" description="Basic and acidic residues" evidence="1">
    <location>
        <begin position="253"/>
        <end position="262"/>
    </location>
</feature>
<protein>
    <submittedName>
        <fullName evidence="2">Uncharacterized protein</fullName>
    </submittedName>
</protein>
<evidence type="ECO:0000313" key="2">
    <source>
        <dbReference type="EMBL" id="KAK1137633.1"/>
    </source>
</evidence>
<comment type="caution">
    <text evidence="2">The sequence shown here is derived from an EMBL/GenBank/DDBJ whole genome shotgun (WGS) entry which is preliminary data.</text>
</comment>
<feature type="compositionally biased region" description="Low complexity" evidence="1">
    <location>
        <begin position="475"/>
        <end position="529"/>
    </location>
</feature>
<feature type="compositionally biased region" description="Polar residues" evidence="1">
    <location>
        <begin position="599"/>
        <end position="619"/>
    </location>
</feature>
<feature type="region of interest" description="Disordered" evidence="1">
    <location>
        <begin position="51"/>
        <end position="656"/>
    </location>
</feature>